<protein>
    <submittedName>
        <fullName evidence="3">Uncharacterized protein</fullName>
    </submittedName>
</protein>
<reference evidence="3 4" key="1">
    <citation type="submission" date="2017-09" db="EMBL/GenBank/DDBJ databases">
        <title>Depth-based differentiation of microbial function through sediment-hosted aquifers and enrichment of novel symbionts in the deep terrestrial subsurface.</title>
        <authorList>
            <person name="Probst A.J."/>
            <person name="Ladd B."/>
            <person name="Jarett J.K."/>
            <person name="Geller-Mcgrath D.E."/>
            <person name="Sieber C.M."/>
            <person name="Emerson J.B."/>
            <person name="Anantharaman K."/>
            <person name="Thomas B.C."/>
            <person name="Malmstrom R."/>
            <person name="Stieglmeier M."/>
            <person name="Klingl A."/>
            <person name="Woyke T."/>
            <person name="Ryan C.M."/>
            <person name="Banfield J.F."/>
        </authorList>
    </citation>
    <scope>NUCLEOTIDE SEQUENCE [LARGE SCALE GENOMIC DNA]</scope>
    <source>
        <strain evidence="3">CG_4_10_14_3_um_filter_34_13</strain>
    </source>
</reference>
<keyword evidence="2" id="KW-0732">Signal</keyword>
<gene>
    <name evidence="3" type="ORF">COZ07_05555</name>
</gene>
<feature type="region of interest" description="Disordered" evidence="1">
    <location>
        <begin position="313"/>
        <end position="338"/>
    </location>
</feature>
<feature type="compositionally biased region" description="Basic and acidic residues" evidence="1">
    <location>
        <begin position="314"/>
        <end position="325"/>
    </location>
</feature>
<dbReference type="Proteomes" id="UP000230646">
    <property type="component" value="Unassembled WGS sequence"/>
</dbReference>
<evidence type="ECO:0000256" key="1">
    <source>
        <dbReference type="SAM" id="MobiDB-lite"/>
    </source>
</evidence>
<evidence type="ECO:0000313" key="3">
    <source>
        <dbReference type="EMBL" id="PIY32465.1"/>
    </source>
</evidence>
<proteinExistence type="predicted"/>
<evidence type="ECO:0000313" key="4">
    <source>
        <dbReference type="Proteomes" id="UP000230646"/>
    </source>
</evidence>
<dbReference type="AlphaFoldDB" id="A0A2M7PPK2"/>
<organism evidence="3 4">
    <name type="scientific">Candidatus Infernicultor aquiphilus</name>
    <dbReference type="NCBI Taxonomy" id="1805029"/>
    <lineage>
        <taxon>Bacteria</taxon>
        <taxon>Pseudomonadati</taxon>
        <taxon>Atribacterota</taxon>
        <taxon>Candidatus Phoenicimicrobiia</taxon>
        <taxon>Candidatus Pheonicimicrobiales</taxon>
        <taxon>Candidatus Phoenicimicrobiaceae</taxon>
        <taxon>Candidatus Infernicultor</taxon>
    </lineage>
</organism>
<feature type="signal peptide" evidence="2">
    <location>
        <begin position="1"/>
        <end position="21"/>
    </location>
</feature>
<feature type="chain" id="PRO_5014669900" evidence="2">
    <location>
        <begin position="22"/>
        <end position="338"/>
    </location>
</feature>
<feature type="non-terminal residue" evidence="3">
    <location>
        <position position="338"/>
    </location>
</feature>
<dbReference type="EMBL" id="PFKO01000217">
    <property type="protein sequence ID" value="PIY32465.1"/>
    <property type="molecule type" value="Genomic_DNA"/>
</dbReference>
<name>A0A2M7PPK2_9BACT</name>
<comment type="caution">
    <text evidence="3">The sequence shown here is derived from an EMBL/GenBank/DDBJ whole genome shotgun (WGS) entry which is preliminary data.</text>
</comment>
<feature type="region of interest" description="Disordered" evidence="1">
    <location>
        <begin position="273"/>
        <end position="296"/>
    </location>
</feature>
<sequence>MIKILSIVASLNMILALNTFAEESGNLHLLFSVTNEQRKQICIEACKWALAKNIALAKETKLPKFVQSAGLIKTSLGLKKAFNYDDVDLSLFNGTPLVKHDPLYGLNFYYCGLWVRDAYWYGYLKTKEKDLRKALKLLGYSSFEEFIERLNKKKSHWITFCQSVEYKPGWTESIPSGARVFFSHCGTYASSRGIDSIGHAQLSLGKFGCSTNGMFFPGIFRASFYHGGPTLYSMWSFPTFEVSDLTELKCEPNSQKTHLASSFKETTKVSESRVYTEEESQLETSPKNNAKLKKELFSPEEWERMKKLGIVSGEEEKQVGEKSDGAVHITAGGRKPFM</sequence>
<accession>A0A2M7PPK2</accession>
<evidence type="ECO:0000256" key="2">
    <source>
        <dbReference type="SAM" id="SignalP"/>
    </source>
</evidence>